<dbReference type="Proteomes" id="UP000501812">
    <property type="component" value="Chromosome"/>
</dbReference>
<name>A0A858RDQ8_9BACT</name>
<gene>
    <name evidence="2" type="ORF">HHL09_02605</name>
</gene>
<accession>A0A858RDQ8</accession>
<dbReference type="SUPFAM" id="SSF56281">
    <property type="entry name" value="Metallo-hydrolase/oxidoreductase"/>
    <property type="match status" value="1"/>
</dbReference>
<evidence type="ECO:0000259" key="1">
    <source>
        <dbReference type="SMART" id="SM00849"/>
    </source>
</evidence>
<dbReference type="RefSeq" id="WP_169452935.1">
    <property type="nucleotide sequence ID" value="NZ_CP051774.1"/>
</dbReference>
<dbReference type="GO" id="GO:0016787">
    <property type="term" value="F:hydrolase activity"/>
    <property type="evidence" value="ECO:0007669"/>
    <property type="project" value="UniProtKB-KW"/>
</dbReference>
<organism evidence="2 3">
    <name type="scientific">Luteolibacter luteus</name>
    <dbReference type="NCBI Taxonomy" id="2728835"/>
    <lineage>
        <taxon>Bacteria</taxon>
        <taxon>Pseudomonadati</taxon>
        <taxon>Verrucomicrobiota</taxon>
        <taxon>Verrucomicrobiia</taxon>
        <taxon>Verrucomicrobiales</taxon>
        <taxon>Verrucomicrobiaceae</taxon>
        <taxon>Luteolibacter</taxon>
    </lineage>
</organism>
<evidence type="ECO:0000313" key="2">
    <source>
        <dbReference type="EMBL" id="QJE94714.1"/>
    </source>
</evidence>
<sequence>MVNFHVLKDSSGLYLLDAGFAGGWRALRWALHRAGWDNLPIRGIIVTHGHLDHILNIGRIARETGAWIAAPRGDAAHYEGRPCYPGVAKLTGFAEGIARPMLGFTPFVPDRWIEDGDDLDVWDGLKAVHLPGHTDGHTGYYCERHGLLFCVDLFASFQGFTHLPPRIFNSRPGQLSASLTKALSLDPKGVIPNHADRASPEEHLTRLRKLAAANR</sequence>
<dbReference type="Gene3D" id="3.60.15.10">
    <property type="entry name" value="Ribonuclease Z/Hydroxyacylglutathione hydrolase-like"/>
    <property type="match status" value="1"/>
</dbReference>
<keyword evidence="3" id="KW-1185">Reference proteome</keyword>
<dbReference type="SMART" id="SM00849">
    <property type="entry name" value="Lactamase_B"/>
    <property type="match status" value="1"/>
</dbReference>
<reference evidence="2 3" key="1">
    <citation type="submission" date="2020-04" db="EMBL/GenBank/DDBJ databases">
        <title>Luteolibacter sp. G-1-1-1 isolated from soil.</title>
        <authorList>
            <person name="Dahal R.H."/>
        </authorList>
    </citation>
    <scope>NUCLEOTIDE SEQUENCE [LARGE SCALE GENOMIC DNA]</scope>
    <source>
        <strain evidence="2 3">G-1-1-1</strain>
    </source>
</reference>
<feature type="domain" description="Metallo-beta-lactamase" evidence="1">
    <location>
        <begin position="1"/>
        <end position="194"/>
    </location>
</feature>
<keyword evidence="2" id="KW-0378">Hydrolase</keyword>
<dbReference type="Pfam" id="PF00753">
    <property type="entry name" value="Lactamase_B"/>
    <property type="match status" value="1"/>
</dbReference>
<dbReference type="InterPro" id="IPR001279">
    <property type="entry name" value="Metallo-B-lactamas"/>
</dbReference>
<protein>
    <submittedName>
        <fullName evidence="2">MBL fold metallo-hydrolase</fullName>
    </submittedName>
</protein>
<dbReference type="EMBL" id="CP051774">
    <property type="protein sequence ID" value="QJE94714.1"/>
    <property type="molecule type" value="Genomic_DNA"/>
</dbReference>
<dbReference type="InterPro" id="IPR050855">
    <property type="entry name" value="NDM-1-like"/>
</dbReference>
<dbReference type="InterPro" id="IPR036866">
    <property type="entry name" value="RibonucZ/Hydroxyglut_hydro"/>
</dbReference>
<dbReference type="AlphaFoldDB" id="A0A858RDQ8"/>
<proteinExistence type="predicted"/>
<dbReference type="PANTHER" id="PTHR42951">
    <property type="entry name" value="METALLO-BETA-LACTAMASE DOMAIN-CONTAINING"/>
    <property type="match status" value="1"/>
</dbReference>
<evidence type="ECO:0000313" key="3">
    <source>
        <dbReference type="Proteomes" id="UP000501812"/>
    </source>
</evidence>
<dbReference type="KEGG" id="luo:HHL09_02605"/>
<dbReference type="CDD" id="cd07721">
    <property type="entry name" value="yflN-like_MBL-fold"/>
    <property type="match status" value="1"/>
</dbReference>